<dbReference type="EMBL" id="JAODUO010000318">
    <property type="protein sequence ID" value="KAK2183233.1"/>
    <property type="molecule type" value="Genomic_DNA"/>
</dbReference>
<dbReference type="PANTHER" id="PTHR11360">
    <property type="entry name" value="MONOCARBOXYLATE TRANSPORTER"/>
    <property type="match status" value="1"/>
</dbReference>
<dbReference type="PROSITE" id="PS50850">
    <property type="entry name" value="MFS"/>
    <property type="match status" value="1"/>
</dbReference>
<feature type="transmembrane region" description="Helical" evidence="3">
    <location>
        <begin position="448"/>
        <end position="468"/>
    </location>
</feature>
<keyword evidence="6" id="KW-1185">Reference proteome</keyword>
<keyword evidence="3" id="KW-0812">Transmembrane</keyword>
<feature type="transmembrane region" description="Helical" evidence="3">
    <location>
        <begin position="354"/>
        <end position="376"/>
    </location>
</feature>
<evidence type="ECO:0000256" key="2">
    <source>
        <dbReference type="SAM" id="MobiDB-lite"/>
    </source>
</evidence>
<dbReference type="Proteomes" id="UP001209878">
    <property type="component" value="Unassembled WGS sequence"/>
</dbReference>
<dbReference type="AlphaFoldDB" id="A0AAD9NVY6"/>
<dbReference type="SUPFAM" id="SSF103473">
    <property type="entry name" value="MFS general substrate transporter"/>
    <property type="match status" value="1"/>
</dbReference>
<accession>A0AAD9NVY6</accession>
<name>A0AAD9NVY6_RIDPI</name>
<organism evidence="5 6">
    <name type="scientific">Ridgeia piscesae</name>
    <name type="common">Tubeworm</name>
    <dbReference type="NCBI Taxonomy" id="27915"/>
    <lineage>
        <taxon>Eukaryota</taxon>
        <taxon>Metazoa</taxon>
        <taxon>Spiralia</taxon>
        <taxon>Lophotrochozoa</taxon>
        <taxon>Annelida</taxon>
        <taxon>Polychaeta</taxon>
        <taxon>Sedentaria</taxon>
        <taxon>Canalipalpata</taxon>
        <taxon>Sabellida</taxon>
        <taxon>Siboglinidae</taxon>
        <taxon>Ridgeia</taxon>
    </lineage>
</organism>
<dbReference type="InterPro" id="IPR011701">
    <property type="entry name" value="MFS"/>
</dbReference>
<evidence type="ECO:0000256" key="1">
    <source>
        <dbReference type="ARBA" id="ARBA00004141"/>
    </source>
</evidence>
<evidence type="ECO:0000259" key="4">
    <source>
        <dbReference type="PROSITE" id="PS50850"/>
    </source>
</evidence>
<reference evidence="5" key="1">
    <citation type="journal article" date="2023" name="Mol. Biol. Evol.">
        <title>Third-Generation Sequencing Reveals the Adaptive Role of the Epigenome in Three Deep-Sea Polychaetes.</title>
        <authorList>
            <person name="Perez M."/>
            <person name="Aroh O."/>
            <person name="Sun Y."/>
            <person name="Lan Y."/>
            <person name="Juniper S.K."/>
            <person name="Young C.R."/>
            <person name="Angers B."/>
            <person name="Qian P.Y."/>
        </authorList>
    </citation>
    <scope>NUCLEOTIDE SEQUENCE</scope>
    <source>
        <strain evidence="5">R07B-5</strain>
    </source>
</reference>
<feature type="transmembrane region" description="Helical" evidence="3">
    <location>
        <begin position="323"/>
        <end position="342"/>
    </location>
</feature>
<dbReference type="InterPro" id="IPR050327">
    <property type="entry name" value="Proton-linked_MCT"/>
</dbReference>
<evidence type="ECO:0000313" key="6">
    <source>
        <dbReference type="Proteomes" id="UP001209878"/>
    </source>
</evidence>
<evidence type="ECO:0000313" key="5">
    <source>
        <dbReference type="EMBL" id="KAK2183233.1"/>
    </source>
</evidence>
<dbReference type="GO" id="GO:0008028">
    <property type="term" value="F:monocarboxylic acid transmembrane transporter activity"/>
    <property type="evidence" value="ECO:0007669"/>
    <property type="project" value="TreeGrafter"/>
</dbReference>
<feature type="transmembrane region" description="Helical" evidence="3">
    <location>
        <begin position="382"/>
        <end position="403"/>
    </location>
</feature>
<feature type="transmembrane region" description="Helical" evidence="3">
    <location>
        <begin position="415"/>
        <end position="436"/>
    </location>
</feature>
<keyword evidence="3" id="KW-1133">Transmembrane helix</keyword>
<dbReference type="Pfam" id="PF07690">
    <property type="entry name" value="MFS_1"/>
    <property type="match status" value="1"/>
</dbReference>
<dbReference type="GO" id="GO:0016020">
    <property type="term" value="C:membrane"/>
    <property type="evidence" value="ECO:0007669"/>
    <property type="project" value="UniProtKB-SubCell"/>
</dbReference>
<feature type="transmembrane region" description="Helical" evidence="3">
    <location>
        <begin position="141"/>
        <end position="162"/>
    </location>
</feature>
<comment type="subcellular location">
    <subcellularLocation>
        <location evidence="1">Membrane</location>
        <topology evidence="1">Multi-pass membrane protein</topology>
    </subcellularLocation>
</comment>
<feature type="region of interest" description="Disordered" evidence="2">
    <location>
        <begin position="31"/>
        <end position="58"/>
    </location>
</feature>
<proteinExistence type="predicted"/>
<feature type="transmembrane region" description="Helical" evidence="3">
    <location>
        <begin position="111"/>
        <end position="134"/>
    </location>
</feature>
<feature type="transmembrane region" description="Helical" evidence="3">
    <location>
        <begin position="289"/>
        <end position="311"/>
    </location>
</feature>
<dbReference type="InterPro" id="IPR036259">
    <property type="entry name" value="MFS_trans_sf"/>
</dbReference>
<dbReference type="PANTHER" id="PTHR11360:SF260">
    <property type="entry name" value="MFS DOMAIN-CONTAINING PROTEIN"/>
    <property type="match status" value="1"/>
</dbReference>
<dbReference type="CDD" id="cd17352">
    <property type="entry name" value="MFS_MCT_SLC16"/>
    <property type="match status" value="1"/>
</dbReference>
<feature type="transmembrane region" description="Helical" evidence="3">
    <location>
        <begin position="168"/>
        <end position="188"/>
    </location>
</feature>
<protein>
    <recommendedName>
        <fullName evidence="4">Major facilitator superfamily (MFS) profile domain-containing protein</fullName>
    </recommendedName>
</protein>
<gene>
    <name evidence="5" type="ORF">NP493_319g02027</name>
</gene>
<comment type="caution">
    <text evidence="5">The sequence shown here is derived from an EMBL/GenBank/DDBJ whole genome shotgun (WGS) entry which is preliminary data.</text>
</comment>
<feature type="transmembrane region" description="Helical" evidence="3">
    <location>
        <begin position="71"/>
        <end position="91"/>
    </location>
</feature>
<dbReference type="InterPro" id="IPR020846">
    <property type="entry name" value="MFS_dom"/>
</dbReference>
<feature type="domain" description="Major facilitator superfamily (MFS) profile" evidence="4">
    <location>
        <begin position="76"/>
        <end position="469"/>
    </location>
</feature>
<feature type="compositionally biased region" description="Acidic residues" evidence="2">
    <location>
        <begin position="31"/>
        <end position="40"/>
    </location>
</feature>
<keyword evidence="3" id="KW-0472">Membrane</keyword>
<dbReference type="Gene3D" id="1.20.1250.20">
    <property type="entry name" value="MFS general substrate transporter like domains"/>
    <property type="match status" value="2"/>
</dbReference>
<evidence type="ECO:0000256" key="3">
    <source>
        <dbReference type="SAM" id="Phobius"/>
    </source>
</evidence>
<feature type="transmembrane region" description="Helical" evidence="3">
    <location>
        <begin position="197"/>
        <end position="217"/>
    </location>
</feature>
<feature type="transmembrane region" description="Helical" evidence="3">
    <location>
        <begin position="229"/>
        <end position="248"/>
    </location>
</feature>
<sequence>MGDKVRRDGEFDLCVTPNDVEVHTPLRVYDDVQDDGDDLERESRQRRVPKTPSDSFQVEHRPTLEEAPDGGWGWVVVVATTLMFIIISSMLSSFSVLYAAYVNHFDQSVGAIGLVVAMKLLCLHFTGALCSHFVERYGCRLVSMTGFTIAGLTIFVGSFANTLPLLCVTYAVTGCGVGLSYLSCMVCVQHYFTRRRALASGITMTGFSISTLVLPPFTRWLLDIYGWRGALMILAGIHIEGVFLSALLRPLPCQMRARNPPPTKPREGHLVAHLCKQLFDVSLLKDLRFMLYGVGTLCSAIGIVTFLNHFVNRALSVNIEKYHATYLMSIYGVTSCVFRVVFGFVGNMHLVNRTIMYGVGIFSAGAVSCLSCFAWDFPSFTIASSLLGVCAACSASVQIPALVDMLGISRIARTAGLLQIFNGIGGLLATPVAGWLYDWTRDYRVPYYVMGIIEALGGATVLTIPFLASRRCRSKKSTDQSEMQTTQLNDAA</sequence>